<sequence length="77" mass="8323">MLPSLTVSDLRARSAGLEENRFVIGQDAHGRWVALEVHGRGGGLFRDRQAAWHYAAAETGRRPDAVSVAGGLIELRA</sequence>
<keyword evidence="2" id="KW-1185">Reference proteome</keyword>
<comment type="caution">
    <text evidence="1">The sequence shown here is derived from an EMBL/GenBank/DDBJ whole genome shotgun (WGS) entry which is preliminary data.</text>
</comment>
<dbReference type="EMBL" id="JBHSWN010000001">
    <property type="protein sequence ID" value="MFC6788251.1"/>
    <property type="molecule type" value="Genomic_DNA"/>
</dbReference>
<organism evidence="1 2">
    <name type="scientific">Methylobacterium komagatae</name>
    <dbReference type="NCBI Taxonomy" id="374425"/>
    <lineage>
        <taxon>Bacteria</taxon>
        <taxon>Pseudomonadati</taxon>
        <taxon>Pseudomonadota</taxon>
        <taxon>Alphaproteobacteria</taxon>
        <taxon>Hyphomicrobiales</taxon>
        <taxon>Methylobacteriaceae</taxon>
        <taxon>Methylobacterium</taxon>
    </lineage>
</organism>
<proteinExistence type="predicted"/>
<protein>
    <submittedName>
        <fullName evidence="1">Uncharacterized protein</fullName>
    </submittedName>
</protein>
<gene>
    <name evidence="1" type="ORF">ACFQE0_00550</name>
</gene>
<dbReference type="RefSeq" id="WP_378966067.1">
    <property type="nucleotide sequence ID" value="NZ_JBHSWN010000001.1"/>
</dbReference>
<evidence type="ECO:0000313" key="2">
    <source>
        <dbReference type="Proteomes" id="UP001596292"/>
    </source>
</evidence>
<accession>A0ABW2BDU0</accession>
<evidence type="ECO:0000313" key="1">
    <source>
        <dbReference type="EMBL" id="MFC6788251.1"/>
    </source>
</evidence>
<reference evidence="2" key="1">
    <citation type="journal article" date="2019" name="Int. J. Syst. Evol. Microbiol.">
        <title>The Global Catalogue of Microorganisms (GCM) 10K type strain sequencing project: providing services to taxonomists for standard genome sequencing and annotation.</title>
        <authorList>
            <consortium name="The Broad Institute Genomics Platform"/>
            <consortium name="The Broad Institute Genome Sequencing Center for Infectious Disease"/>
            <person name="Wu L."/>
            <person name="Ma J."/>
        </authorList>
    </citation>
    <scope>NUCLEOTIDE SEQUENCE [LARGE SCALE GENOMIC DNA]</scope>
    <source>
        <strain evidence="2">CCUG 48316</strain>
    </source>
</reference>
<name>A0ABW2BDU0_9HYPH</name>
<dbReference type="Proteomes" id="UP001596292">
    <property type="component" value="Unassembled WGS sequence"/>
</dbReference>